<dbReference type="Proteomes" id="UP001178281">
    <property type="component" value="Unassembled WGS sequence"/>
</dbReference>
<evidence type="ECO:0000259" key="2">
    <source>
        <dbReference type="Pfam" id="PF08486"/>
    </source>
</evidence>
<proteinExistence type="predicted"/>
<dbReference type="InterPro" id="IPR013693">
    <property type="entry name" value="SpoIID/LytB_N"/>
</dbReference>
<feature type="domain" description="Sporulation stage II protein D amidase enhancer LytB N-terminal" evidence="2">
    <location>
        <begin position="198"/>
        <end position="283"/>
    </location>
</feature>
<dbReference type="Pfam" id="PF08486">
    <property type="entry name" value="SpoIID"/>
    <property type="match status" value="1"/>
</dbReference>
<reference evidence="3" key="1">
    <citation type="submission" date="2023-08" db="EMBL/GenBank/DDBJ databases">
        <title>The draft genome of Tsukamurella strandjordii strain 050030.</title>
        <authorList>
            <person name="Zhao F."/>
            <person name="Feng Y."/>
            <person name="Zong Z."/>
        </authorList>
    </citation>
    <scope>NUCLEOTIDE SEQUENCE</scope>
    <source>
        <strain evidence="3">050030</strain>
    </source>
</reference>
<evidence type="ECO:0000256" key="1">
    <source>
        <dbReference type="SAM" id="Phobius"/>
    </source>
</evidence>
<sequence length="308" mass="31466">MPVWIDGGPRRSRRLRAARAAIVTVVPALVIGGALTGFGPAAEPTLVDDTSPGNAVAPGSAGGHGRGMSQLGAFGYAKQGWTVQQILDRYYPGTTIGAVHTGLPITVRLTDQNRLDVVAPAGGLIAGKSLAPGQAVSISGTTATVRAGCGGQVLGTLEVPDGTVNPPSPNQSLPADQVLRFCGSNAGYRGSLVARDGKVLNIVGIEDYVRSVVPVESSPGWADQGGGAALQAQAIAARSYALVRGAERGDTFDDTQASQVYGGLDREDPRTDAAVASTTGWVMSQNGRVYETEYGASRIDDPAGASTP</sequence>
<accession>A0AA90SQY9</accession>
<evidence type="ECO:0000313" key="3">
    <source>
        <dbReference type="EMBL" id="MDP0398406.1"/>
    </source>
</evidence>
<organism evidence="3 4">
    <name type="scientific">Tsukamurella strandjordii</name>
    <dbReference type="NCBI Taxonomy" id="147577"/>
    <lineage>
        <taxon>Bacteria</taxon>
        <taxon>Bacillati</taxon>
        <taxon>Actinomycetota</taxon>
        <taxon>Actinomycetes</taxon>
        <taxon>Mycobacteriales</taxon>
        <taxon>Tsukamurellaceae</taxon>
        <taxon>Tsukamurella</taxon>
    </lineage>
</organism>
<evidence type="ECO:0000313" key="4">
    <source>
        <dbReference type="Proteomes" id="UP001178281"/>
    </source>
</evidence>
<keyword evidence="4" id="KW-1185">Reference proteome</keyword>
<dbReference type="RefSeq" id="WP_220657641.1">
    <property type="nucleotide sequence ID" value="NZ_BAAAII010000004.1"/>
</dbReference>
<keyword evidence="1" id="KW-0812">Transmembrane</keyword>
<keyword evidence="1" id="KW-1133">Transmembrane helix</keyword>
<comment type="caution">
    <text evidence="3">The sequence shown here is derived from an EMBL/GenBank/DDBJ whole genome shotgun (WGS) entry which is preliminary data.</text>
</comment>
<dbReference type="AlphaFoldDB" id="A0AA90SQY9"/>
<feature type="transmembrane region" description="Helical" evidence="1">
    <location>
        <begin position="20"/>
        <end position="42"/>
    </location>
</feature>
<gene>
    <name evidence="3" type="ORF">Q7X28_10750</name>
</gene>
<keyword evidence="1" id="KW-0472">Membrane</keyword>
<dbReference type="EMBL" id="JAUTIX010000003">
    <property type="protein sequence ID" value="MDP0398406.1"/>
    <property type="molecule type" value="Genomic_DNA"/>
</dbReference>
<protein>
    <submittedName>
        <fullName evidence="3">SpoIID/LytB domain-containing protein</fullName>
    </submittedName>
</protein>
<name>A0AA90SQY9_9ACTN</name>